<name>A0AAV4HNN8_9GAST</name>
<dbReference type="AlphaFoldDB" id="A0AAV4HNN8"/>
<evidence type="ECO:0000256" key="1">
    <source>
        <dbReference type="SAM" id="MobiDB-lite"/>
    </source>
</evidence>
<proteinExistence type="predicted"/>
<feature type="region of interest" description="Disordered" evidence="1">
    <location>
        <begin position="113"/>
        <end position="133"/>
    </location>
</feature>
<evidence type="ECO:0008006" key="5">
    <source>
        <dbReference type="Google" id="ProtNLM"/>
    </source>
</evidence>
<feature type="chain" id="PRO_5043562467" description="Reverse transcriptase domain-containing protein" evidence="2">
    <location>
        <begin position="25"/>
        <end position="133"/>
    </location>
</feature>
<dbReference type="Proteomes" id="UP000762676">
    <property type="component" value="Unassembled WGS sequence"/>
</dbReference>
<accession>A0AAV4HNN8</accession>
<feature type="region of interest" description="Disordered" evidence="1">
    <location>
        <begin position="67"/>
        <end position="95"/>
    </location>
</feature>
<protein>
    <recommendedName>
        <fullName evidence="5">Reverse transcriptase domain-containing protein</fullName>
    </recommendedName>
</protein>
<evidence type="ECO:0000313" key="4">
    <source>
        <dbReference type="Proteomes" id="UP000762676"/>
    </source>
</evidence>
<feature type="signal peptide" evidence="2">
    <location>
        <begin position="1"/>
        <end position="24"/>
    </location>
</feature>
<reference evidence="3 4" key="1">
    <citation type="journal article" date="2021" name="Elife">
        <title>Chloroplast acquisition without the gene transfer in kleptoplastic sea slugs, Plakobranchus ocellatus.</title>
        <authorList>
            <person name="Maeda T."/>
            <person name="Takahashi S."/>
            <person name="Yoshida T."/>
            <person name="Shimamura S."/>
            <person name="Takaki Y."/>
            <person name="Nagai Y."/>
            <person name="Toyoda A."/>
            <person name="Suzuki Y."/>
            <person name="Arimoto A."/>
            <person name="Ishii H."/>
            <person name="Satoh N."/>
            <person name="Nishiyama T."/>
            <person name="Hasebe M."/>
            <person name="Maruyama T."/>
            <person name="Minagawa J."/>
            <person name="Obokata J."/>
            <person name="Shigenobu S."/>
        </authorList>
    </citation>
    <scope>NUCLEOTIDE SEQUENCE [LARGE SCALE GENOMIC DNA]</scope>
</reference>
<gene>
    <name evidence="3" type="ORF">ElyMa_004515500</name>
</gene>
<feature type="compositionally biased region" description="Polar residues" evidence="1">
    <location>
        <begin position="75"/>
        <end position="91"/>
    </location>
</feature>
<organism evidence="3 4">
    <name type="scientific">Elysia marginata</name>
    <dbReference type="NCBI Taxonomy" id="1093978"/>
    <lineage>
        <taxon>Eukaryota</taxon>
        <taxon>Metazoa</taxon>
        <taxon>Spiralia</taxon>
        <taxon>Lophotrochozoa</taxon>
        <taxon>Mollusca</taxon>
        <taxon>Gastropoda</taxon>
        <taxon>Heterobranchia</taxon>
        <taxon>Euthyneura</taxon>
        <taxon>Panpulmonata</taxon>
        <taxon>Sacoglossa</taxon>
        <taxon>Placobranchoidea</taxon>
        <taxon>Plakobranchidae</taxon>
        <taxon>Elysia</taxon>
    </lineage>
</organism>
<sequence length="133" mass="14331">MERLGRKIGWVYFFLFVRPKVAVGETENSNHDLNIEDRAGSDVARALPSLGFITMTFDLAGGFGQVRQTPGDRSPVNQTLKGTGSEVQQPQRAPCREPCVPGFRLPSSFPCVAGRSSSTAAGSETASEDVEIN</sequence>
<evidence type="ECO:0000256" key="2">
    <source>
        <dbReference type="SAM" id="SignalP"/>
    </source>
</evidence>
<evidence type="ECO:0000313" key="3">
    <source>
        <dbReference type="EMBL" id="GFR98957.1"/>
    </source>
</evidence>
<feature type="compositionally biased region" description="Low complexity" evidence="1">
    <location>
        <begin position="113"/>
        <end position="125"/>
    </location>
</feature>
<keyword evidence="2" id="KW-0732">Signal</keyword>
<dbReference type="EMBL" id="BMAT01009118">
    <property type="protein sequence ID" value="GFR98957.1"/>
    <property type="molecule type" value="Genomic_DNA"/>
</dbReference>
<keyword evidence="4" id="KW-1185">Reference proteome</keyword>
<comment type="caution">
    <text evidence="3">The sequence shown here is derived from an EMBL/GenBank/DDBJ whole genome shotgun (WGS) entry which is preliminary data.</text>
</comment>